<dbReference type="SUPFAM" id="SSF51182">
    <property type="entry name" value="RmlC-like cupins"/>
    <property type="match status" value="1"/>
</dbReference>
<name>A0A2T6BQ18_9BACL</name>
<sequence length="123" mass="13544">MRLFRFDREKGKIIRKFQSHGVRITPVLRRDGFTQIGCLHLDPGSVLGCHPAAGPQLFLVVGGEGWVRTEADGKVPIRAGQAAFWEEGEDHESGTDAGMTVIIVEGGKMRPGEWMEEVGRKST</sequence>
<dbReference type="RefSeq" id="WP_108024818.1">
    <property type="nucleotide sequence ID" value="NZ_QBKR01000018.1"/>
</dbReference>
<evidence type="ECO:0000313" key="2">
    <source>
        <dbReference type="Proteomes" id="UP000244240"/>
    </source>
</evidence>
<gene>
    <name evidence="1" type="ORF">C8P63_11852</name>
</gene>
<dbReference type="Gene3D" id="2.60.120.10">
    <property type="entry name" value="Jelly Rolls"/>
    <property type="match status" value="1"/>
</dbReference>
<reference evidence="1 2" key="1">
    <citation type="submission" date="2018-04" db="EMBL/GenBank/DDBJ databases">
        <title>Genomic Encyclopedia of Archaeal and Bacterial Type Strains, Phase II (KMG-II): from individual species to whole genera.</title>
        <authorList>
            <person name="Goeker M."/>
        </authorList>
    </citation>
    <scope>NUCLEOTIDE SEQUENCE [LARGE SCALE GENOMIC DNA]</scope>
    <source>
        <strain evidence="1 2">DSM 45787</strain>
    </source>
</reference>
<dbReference type="AlphaFoldDB" id="A0A2T6BQ18"/>
<dbReference type="InterPro" id="IPR011051">
    <property type="entry name" value="RmlC_Cupin_sf"/>
</dbReference>
<dbReference type="EMBL" id="QBKR01000018">
    <property type="protein sequence ID" value="PTX58178.1"/>
    <property type="molecule type" value="Genomic_DNA"/>
</dbReference>
<dbReference type="OrthoDB" id="3782397at2"/>
<dbReference type="InterPro" id="IPR014710">
    <property type="entry name" value="RmlC-like_jellyroll"/>
</dbReference>
<dbReference type="Proteomes" id="UP000244240">
    <property type="component" value="Unassembled WGS sequence"/>
</dbReference>
<protein>
    <recommendedName>
        <fullName evidence="3">Cupin domain</fullName>
    </recommendedName>
</protein>
<accession>A0A2T6BQ18</accession>
<keyword evidence="2" id="KW-1185">Reference proteome</keyword>
<comment type="caution">
    <text evidence="1">The sequence shown here is derived from an EMBL/GenBank/DDBJ whole genome shotgun (WGS) entry which is preliminary data.</text>
</comment>
<organism evidence="1 2">
    <name type="scientific">Melghirimyces profundicolus</name>
    <dbReference type="NCBI Taxonomy" id="1242148"/>
    <lineage>
        <taxon>Bacteria</taxon>
        <taxon>Bacillati</taxon>
        <taxon>Bacillota</taxon>
        <taxon>Bacilli</taxon>
        <taxon>Bacillales</taxon>
        <taxon>Thermoactinomycetaceae</taxon>
        <taxon>Melghirimyces</taxon>
    </lineage>
</organism>
<evidence type="ECO:0008006" key="3">
    <source>
        <dbReference type="Google" id="ProtNLM"/>
    </source>
</evidence>
<evidence type="ECO:0000313" key="1">
    <source>
        <dbReference type="EMBL" id="PTX58178.1"/>
    </source>
</evidence>
<proteinExistence type="predicted"/>